<evidence type="ECO:0000313" key="1">
    <source>
        <dbReference type="EMBL" id="VFK34226.1"/>
    </source>
</evidence>
<accession>A0A451BDK7</accession>
<dbReference type="EMBL" id="CAADGH010000053">
    <property type="protein sequence ID" value="VFK76358.1"/>
    <property type="molecule type" value="Genomic_DNA"/>
</dbReference>
<proteinExistence type="predicted"/>
<dbReference type="AlphaFoldDB" id="A0A451BDK7"/>
<reference evidence="2" key="1">
    <citation type="submission" date="2019-02" db="EMBL/GenBank/DDBJ databases">
        <authorList>
            <person name="Gruber-Vodicka R. H."/>
            <person name="Seah K. B. B."/>
        </authorList>
    </citation>
    <scope>NUCLEOTIDE SEQUENCE</scope>
    <source>
        <strain evidence="2">BECK_BZ198</strain>
        <strain evidence="1">BECK_BZ199</strain>
    </source>
</reference>
<sequence>MARRFQAKLRQSFAPDIYFQIHKQQSNVNAVDSGRQVIESMYPPSGRDWKGSFLVRVIKSFPLGVEFRPHSVTLFWNRVPQLKATNLLVPSPEKSSTKRSKKLSRVRSYVASIV</sequence>
<organism evidence="2">
    <name type="scientific">Candidatus Kentrum sp. MB</name>
    <dbReference type="NCBI Taxonomy" id="2138164"/>
    <lineage>
        <taxon>Bacteria</taxon>
        <taxon>Pseudomonadati</taxon>
        <taxon>Pseudomonadota</taxon>
        <taxon>Gammaproteobacteria</taxon>
        <taxon>Candidatus Kentrum</taxon>
    </lineage>
</organism>
<name>A0A451BDK7_9GAMM</name>
<evidence type="ECO:0000313" key="2">
    <source>
        <dbReference type="EMBL" id="VFK76358.1"/>
    </source>
</evidence>
<protein>
    <submittedName>
        <fullName evidence="2">Uncharacterized protein</fullName>
    </submittedName>
</protein>
<dbReference type="EMBL" id="CAADFQ010000065">
    <property type="protein sequence ID" value="VFK34226.1"/>
    <property type="molecule type" value="Genomic_DNA"/>
</dbReference>
<gene>
    <name evidence="2" type="ORF">BECKMB1821H_GA0114242_105310</name>
    <name evidence="1" type="ORF">BECKMB1821I_GA0114274_10655</name>
</gene>